<sequence>MSKSFGQEAFRVFENVLVAEIASENMALRENIDGLKECRRFMDEVLICIGDEAHVYSILEGEIGPDEPVKRCGLSDDILDLSNLAECTSSQRVVGEDTSLGTTIKFNLDRLEQPVFTLDVFKAQVLSLTDNTLIGPDLNGEELKSVASINYAGNSFSIENGLNVHRNKLDLKLNQDDSTIRFYFCQEKSTFQGVIYGVGPRDMERGMKGLANQIRATIEVNFGESHWSNFFYDSPNMNFRLESISIQFTEEIKRVHDLTQKLLATNESNELDSTSVDSNKKTESDALRSRVAVSLVNGGFVETLRENKQLRSELTSLSYMKSLLQTCHLKFGNESLIEMNLSRGFLFSDHLRSIGESELTSVQEDIFILQVPEEGLILDVNRLDKFSMILGANQFVPAGGILPSGRGMYVHFRVCSTGAGYADIHCSFDFGPLRQLDDDPELFNNAWNEIFNEDFRQKIALATRHGIEAGFPEWFKLKVLSISFPIDSVKMLLDI</sequence>
<reference evidence="1 2" key="1">
    <citation type="journal article" date="2021" name="Sci. Rep.">
        <title>The genome of the diatom Chaetoceros tenuissimus carries an ancient integrated fragment of an extant virus.</title>
        <authorList>
            <person name="Hongo Y."/>
            <person name="Kimura K."/>
            <person name="Takaki Y."/>
            <person name="Yoshida Y."/>
            <person name="Baba S."/>
            <person name="Kobayashi G."/>
            <person name="Nagasaki K."/>
            <person name="Hano T."/>
            <person name="Tomaru Y."/>
        </authorList>
    </citation>
    <scope>NUCLEOTIDE SEQUENCE [LARGE SCALE GENOMIC DNA]</scope>
    <source>
        <strain evidence="1 2">NIES-3715</strain>
    </source>
</reference>
<name>A0AAD3D421_9STRA</name>
<evidence type="ECO:0000313" key="1">
    <source>
        <dbReference type="EMBL" id="GFH55694.1"/>
    </source>
</evidence>
<organism evidence="1 2">
    <name type="scientific">Chaetoceros tenuissimus</name>
    <dbReference type="NCBI Taxonomy" id="426638"/>
    <lineage>
        <taxon>Eukaryota</taxon>
        <taxon>Sar</taxon>
        <taxon>Stramenopiles</taxon>
        <taxon>Ochrophyta</taxon>
        <taxon>Bacillariophyta</taxon>
        <taxon>Coscinodiscophyceae</taxon>
        <taxon>Chaetocerotophycidae</taxon>
        <taxon>Chaetocerotales</taxon>
        <taxon>Chaetocerotaceae</taxon>
        <taxon>Chaetoceros</taxon>
    </lineage>
</organism>
<accession>A0AAD3D421</accession>
<keyword evidence="2" id="KW-1185">Reference proteome</keyword>
<gene>
    <name evidence="1" type="ORF">CTEN210_12170</name>
</gene>
<dbReference type="AlphaFoldDB" id="A0AAD3D421"/>
<evidence type="ECO:0000313" key="2">
    <source>
        <dbReference type="Proteomes" id="UP001054902"/>
    </source>
</evidence>
<proteinExistence type="predicted"/>
<comment type="caution">
    <text evidence="1">The sequence shown here is derived from an EMBL/GenBank/DDBJ whole genome shotgun (WGS) entry which is preliminary data.</text>
</comment>
<dbReference type="Proteomes" id="UP001054902">
    <property type="component" value="Unassembled WGS sequence"/>
</dbReference>
<protein>
    <submittedName>
        <fullName evidence="1">Uncharacterized protein</fullName>
    </submittedName>
</protein>
<dbReference type="EMBL" id="BLLK01000051">
    <property type="protein sequence ID" value="GFH55694.1"/>
    <property type="molecule type" value="Genomic_DNA"/>
</dbReference>